<dbReference type="EMBL" id="JAWWNJ010000026">
    <property type="protein sequence ID" value="KAK7030184.1"/>
    <property type="molecule type" value="Genomic_DNA"/>
</dbReference>
<organism evidence="1 2">
    <name type="scientific">Favolaschia claudopus</name>
    <dbReference type="NCBI Taxonomy" id="2862362"/>
    <lineage>
        <taxon>Eukaryota</taxon>
        <taxon>Fungi</taxon>
        <taxon>Dikarya</taxon>
        <taxon>Basidiomycota</taxon>
        <taxon>Agaricomycotina</taxon>
        <taxon>Agaricomycetes</taxon>
        <taxon>Agaricomycetidae</taxon>
        <taxon>Agaricales</taxon>
        <taxon>Marasmiineae</taxon>
        <taxon>Mycenaceae</taxon>
        <taxon>Favolaschia</taxon>
    </lineage>
</organism>
<dbReference type="AlphaFoldDB" id="A0AAW0BVC6"/>
<comment type="caution">
    <text evidence="1">The sequence shown here is derived from an EMBL/GenBank/DDBJ whole genome shotgun (WGS) entry which is preliminary data.</text>
</comment>
<protein>
    <submittedName>
        <fullName evidence="1">Uncharacterized protein</fullName>
    </submittedName>
</protein>
<proteinExistence type="predicted"/>
<evidence type="ECO:0000313" key="2">
    <source>
        <dbReference type="Proteomes" id="UP001362999"/>
    </source>
</evidence>
<evidence type="ECO:0000313" key="1">
    <source>
        <dbReference type="EMBL" id="KAK7030184.1"/>
    </source>
</evidence>
<sequence length="145" mass="15367">MWLSLSLSYLPPSISKTVYPAAIREVEGTVTNSALLVDNLGSATLEAEGSWVALDFEVEVGGLISLKFDSASSSTGHCSTIALSFTESPFFIRLTASHDSSFPDASTTYDGVLSFPINPISATPPAGINLAPRWQVPLPHQARSP</sequence>
<accession>A0AAW0BVC6</accession>
<dbReference type="Proteomes" id="UP001362999">
    <property type="component" value="Unassembled WGS sequence"/>
</dbReference>
<gene>
    <name evidence="1" type="ORF">R3P38DRAFT_3514362</name>
</gene>
<keyword evidence="2" id="KW-1185">Reference proteome</keyword>
<reference evidence="1 2" key="1">
    <citation type="journal article" date="2024" name="J Genomics">
        <title>Draft genome sequencing and assembly of Favolaschia claudopus CIRM-BRFM 2984 isolated from oak limbs.</title>
        <authorList>
            <person name="Navarro D."/>
            <person name="Drula E."/>
            <person name="Chaduli D."/>
            <person name="Cazenave R."/>
            <person name="Ahrendt S."/>
            <person name="Wang J."/>
            <person name="Lipzen A."/>
            <person name="Daum C."/>
            <person name="Barry K."/>
            <person name="Grigoriev I.V."/>
            <person name="Favel A."/>
            <person name="Rosso M.N."/>
            <person name="Martin F."/>
        </authorList>
    </citation>
    <scope>NUCLEOTIDE SEQUENCE [LARGE SCALE GENOMIC DNA]</scope>
    <source>
        <strain evidence="1 2">CIRM-BRFM 2984</strain>
    </source>
</reference>
<name>A0AAW0BVC6_9AGAR</name>